<gene>
    <name evidence="2" type="ORF">J0J70_08665</name>
</gene>
<reference evidence="2" key="1">
    <citation type="submission" date="2021-03" db="EMBL/GenBank/DDBJ databases">
        <title>Comparative Genomics and Metabolomics in the genus Turicibacter.</title>
        <authorList>
            <person name="Maki J."/>
            <person name="Looft T."/>
        </authorList>
    </citation>
    <scope>NUCLEOTIDE SEQUENCE</scope>
    <source>
        <strain evidence="2">ISU324</strain>
    </source>
</reference>
<dbReference type="AlphaFoldDB" id="A0A9Q9FHZ1"/>
<organism evidence="2 3">
    <name type="scientific">Turicibacter bilis</name>
    <dbReference type="NCBI Taxonomy" id="2735723"/>
    <lineage>
        <taxon>Bacteria</taxon>
        <taxon>Bacillati</taxon>
        <taxon>Bacillota</taxon>
        <taxon>Erysipelotrichia</taxon>
        <taxon>Erysipelotrichales</taxon>
        <taxon>Turicibacteraceae</taxon>
        <taxon>Turicibacter</taxon>
    </lineage>
</organism>
<name>A0A9Q9FHZ1_9FIRM</name>
<sequence length="137" mass="15998">MDVRFVYSLILIISMMFLCLMIPPDSKQKSQEKENITRMDLKSQLIINLLYPKIIAKIREERAVTPLKVNSEEINLLHIEQINETQISIKLAFSSFLNEEKVYANYIATYLIDSLGDIETQTFQETKELDDIPIFDH</sequence>
<feature type="transmembrane region" description="Helical" evidence="1">
    <location>
        <begin position="6"/>
        <end position="23"/>
    </location>
</feature>
<evidence type="ECO:0000256" key="1">
    <source>
        <dbReference type="SAM" id="Phobius"/>
    </source>
</evidence>
<keyword evidence="1" id="KW-0812">Transmembrane</keyword>
<dbReference type="Proteomes" id="UP001058072">
    <property type="component" value="Chromosome"/>
</dbReference>
<keyword evidence="1" id="KW-0472">Membrane</keyword>
<evidence type="ECO:0000313" key="3">
    <source>
        <dbReference type="Proteomes" id="UP001058072"/>
    </source>
</evidence>
<protein>
    <submittedName>
        <fullName evidence="2">Uncharacterized protein</fullName>
    </submittedName>
</protein>
<proteinExistence type="predicted"/>
<evidence type="ECO:0000313" key="2">
    <source>
        <dbReference type="EMBL" id="UUF07694.1"/>
    </source>
</evidence>
<accession>A0A9Q9FHZ1</accession>
<dbReference type="RefSeq" id="WP_212724225.1">
    <property type="nucleotide sequence ID" value="NZ_CP071250.1"/>
</dbReference>
<keyword evidence="1" id="KW-1133">Transmembrane helix</keyword>
<dbReference type="EMBL" id="CP071250">
    <property type="protein sequence ID" value="UUF07694.1"/>
    <property type="molecule type" value="Genomic_DNA"/>
</dbReference>